<feature type="compositionally biased region" description="Pro residues" evidence="1">
    <location>
        <begin position="120"/>
        <end position="133"/>
    </location>
</feature>
<feature type="compositionally biased region" description="Basic and acidic residues" evidence="1">
    <location>
        <begin position="1"/>
        <end position="26"/>
    </location>
</feature>
<organism evidence="3 4">
    <name type="scientific">Planotetraspora silvatica</name>
    <dbReference type="NCBI Taxonomy" id="234614"/>
    <lineage>
        <taxon>Bacteria</taxon>
        <taxon>Bacillati</taxon>
        <taxon>Actinomycetota</taxon>
        <taxon>Actinomycetes</taxon>
        <taxon>Streptosporangiales</taxon>
        <taxon>Streptosporangiaceae</taxon>
        <taxon>Planotetraspora</taxon>
    </lineage>
</organism>
<evidence type="ECO:0000256" key="2">
    <source>
        <dbReference type="SAM" id="Phobius"/>
    </source>
</evidence>
<accession>A0A8J3XKK8</accession>
<feature type="compositionally biased region" description="Low complexity" evidence="1">
    <location>
        <begin position="139"/>
        <end position="150"/>
    </location>
</feature>
<keyword evidence="2" id="KW-0472">Membrane</keyword>
<feature type="compositionally biased region" description="Basic and acidic residues" evidence="1">
    <location>
        <begin position="312"/>
        <end position="322"/>
    </location>
</feature>
<evidence type="ECO:0000256" key="1">
    <source>
        <dbReference type="SAM" id="MobiDB-lite"/>
    </source>
</evidence>
<gene>
    <name evidence="3" type="ORF">Psi02_18060</name>
</gene>
<dbReference type="InterPro" id="IPR036278">
    <property type="entry name" value="Sialidase_sf"/>
</dbReference>
<feature type="compositionally biased region" description="Basic and acidic residues" evidence="1">
    <location>
        <begin position="196"/>
        <end position="207"/>
    </location>
</feature>
<dbReference type="Proteomes" id="UP000644610">
    <property type="component" value="Unassembled WGS sequence"/>
</dbReference>
<feature type="region of interest" description="Disordered" evidence="1">
    <location>
        <begin position="1"/>
        <end position="333"/>
    </location>
</feature>
<keyword evidence="2" id="KW-1133">Transmembrane helix</keyword>
<evidence type="ECO:0000313" key="4">
    <source>
        <dbReference type="Proteomes" id="UP000644610"/>
    </source>
</evidence>
<dbReference type="RefSeq" id="WP_203972966.1">
    <property type="nucleotide sequence ID" value="NZ_BAAAKY010000022.1"/>
</dbReference>
<comment type="caution">
    <text evidence="3">The sequence shown here is derived from an EMBL/GenBank/DDBJ whole genome shotgun (WGS) entry which is preliminary data.</text>
</comment>
<feature type="compositionally biased region" description="Basic and acidic residues" evidence="1">
    <location>
        <begin position="222"/>
        <end position="234"/>
    </location>
</feature>
<reference evidence="3" key="1">
    <citation type="submission" date="2021-01" db="EMBL/GenBank/DDBJ databases">
        <title>Whole genome shotgun sequence of Planotetraspora silvatica NBRC 100141.</title>
        <authorList>
            <person name="Komaki H."/>
            <person name="Tamura T."/>
        </authorList>
    </citation>
    <scope>NUCLEOTIDE SEQUENCE</scope>
    <source>
        <strain evidence="3">NBRC 100141</strain>
    </source>
</reference>
<proteinExistence type="predicted"/>
<dbReference type="CDD" id="cd15482">
    <property type="entry name" value="Sialidase_non-viral"/>
    <property type="match status" value="1"/>
</dbReference>
<dbReference type="Gene3D" id="2.120.10.10">
    <property type="match status" value="1"/>
</dbReference>
<dbReference type="SUPFAM" id="SSF50939">
    <property type="entry name" value="Sialidases"/>
    <property type="match status" value="3"/>
</dbReference>
<name>A0A8J3XKK8_9ACTN</name>
<dbReference type="EMBL" id="BOOQ01000009">
    <property type="protein sequence ID" value="GII45382.1"/>
    <property type="molecule type" value="Genomic_DNA"/>
</dbReference>
<sequence>MASGPHERRPRQDADDDGRAHDEGHPEPPPALHHTPPIVSPWAMPPFGAPVPEDAEEPEGAQQPESTQNLWAPQPEPSPGDGADAPESKREPRTGRRPYSTSSGQAQPRHSRTGDRRSETPPPPASPPPPDSPPGQAGGSDPPSGSSEAFGGSGSSGSSGSAGSFGGSSGSSAPVPGPTPGPSGSGSSGGPAVPDEPPRRRLVDAPDKLVASGPPRTPRANIPKEDPDADGAPRRERRLPYSSGDDRTLAHRPPVPGAEDPAAPSPSGIRLGPEIPAEPEPVASPGDPPVHQSGPEPPYRPVPEATYPADPEPPREPVERIGRPPGGRPARPDVLVAIGPPRTGAGRHHRRLAPPRRFRPGRLVLPVLVTIVLLAAAGLGVLAVNWARAPQSAGLRLAAGDGQSGDAAFAAPGLPGNGSSQVLNAIAAAGSTVVAVGSDTTSTLPRPLFLVSTDGGKDWDLGRVAGPAGYEAGAGAVGRVVGGGGRWLAVGTDVSGWAGQAARGMWVSPDGRAWTAVDPAGLAVFGSQDRITDVARTTAGFVAVGASTLKNGTVGPVAWTSPDGRTWSRAGDIGTPDKVRGMRVVVARGDQIVALADPGPGDSGSVILRSTDGGRTWLRTAATLAGVQPEPGALTATGNGFVLVPPRQRSAAGEVTVYCSPEGARWSECGSIGGLGPESTGVRGLASSSAGVAAVVESAWETYAVYTSDDGRKWSKTANLGEIPGTLRGLTITDAGLVVAGGDKRGAGDVENLPVLMTAGDGKAPRSVPLGNVAGLSHLARDTADVAVFAGAFVAVGSANGDAAIWTSGNNGANWTDAGLSALLGGPGRQALNGVAHGPKGWLAVGSTMTDPAVTRPLLVTSSDGGSWKAGPAMEVSAGHFLVAPRLVAGGPKGYVLAGDDRSATGVLPALWFSPDLKRFTRVPSAGMPAGGAGVRLTSVTATPSGFMAVGGSGAPDLETGVVWVSPDGLRWTQAGRVIPDDARSAGLRHVVATGSGVVAIGTEVTEEGVRPFSAVSADDGAHWEYGRLPAEQTAVVLDLVAANGGLVAVGSYGPAGEGDSAAWISEDGLAWTRQTLTQDGLGGAGTQWLGAVAVSGTRVLAIGRSTGYADDHLTIWRSSLTAEGR</sequence>
<feature type="transmembrane region" description="Helical" evidence="2">
    <location>
        <begin position="363"/>
        <end position="387"/>
    </location>
</feature>
<evidence type="ECO:0000313" key="3">
    <source>
        <dbReference type="EMBL" id="GII45382.1"/>
    </source>
</evidence>
<protein>
    <submittedName>
        <fullName evidence="3">Uncharacterized protein</fullName>
    </submittedName>
</protein>
<feature type="compositionally biased region" description="Polar residues" evidence="1">
    <location>
        <begin position="99"/>
        <end position="108"/>
    </location>
</feature>
<keyword evidence="4" id="KW-1185">Reference proteome</keyword>
<dbReference type="AlphaFoldDB" id="A0A8J3XKK8"/>
<keyword evidence="2" id="KW-0812">Transmembrane</keyword>